<feature type="domain" description="Amine oxidase" evidence="3">
    <location>
        <begin position="109"/>
        <end position="351"/>
    </location>
</feature>
<reference evidence="4 5" key="1">
    <citation type="submission" date="2016-10" db="EMBL/GenBank/DDBJ databases">
        <authorList>
            <person name="de Groot N.N."/>
        </authorList>
    </citation>
    <scope>NUCLEOTIDE SEQUENCE [LARGE SCALE GENOMIC DNA]</scope>
    <source>
        <strain evidence="4 5">Vu-144</strain>
    </source>
</reference>
<dbReference type="OrthoDB" id="56323at2"/>
<name>A0A1H4AX00_9BACT</name>
<dbReference type="PANTHER" id="PTHR43563:SF14">
    <property type="entry name" value="AMINE OXIDASE"/>
    <property type="match status" value="1"/>
</dbReference>
<sequence>MSNSNHLIIIGGGLSGLVLAYLATQKKRQITILEATDRLGGRIQTYTGVRGTPMELGATWFSEQHPHLLDLLTGLGLNKFPQYDRGKSLFQTKSFEPAQAFEIPSNTTPSYRFKGGSETVITALQRLLPSGSIRLNSKIIEIRQSPEMIMAVSENGQVFQADQMAICLPPQVAASMIRFPDGMPAPLLELLPEVQTWMAGALKFVIEYDRPFWRQAGYSGMLYSHAGIITEMYDHCTEAEDRFALTGFLNGGSKDYTRQVREKYVIRQLTDLLGPEAGVPVYYQDKIWNQPELLAGKQVFQEAHFNNGHPAFEQTYLDNRLVFAGSETSLFHPGYMEGAVIAANRAASQLLL</sequence>
<evidence type="ECO:0000256" key="1">
    <source>
        <dbReference type="ARBA" id="ARBA00005995"/>
    </source>
</evidence>
<dbReference type="Pfam" id="PF01593">
    <property type="entry name" value="Amino_oxidase"/>
    <property type="match status" value="2"/>
</dbReference>
<dbReference type="InterPro" id="IPR002937">
    <property type="entry name" value="Amino_oxidase"/>
</dbReference>
<dbReference type="SUPFAM" id="SSF51905">
    <property type="entry name" value="FAD/NAD(P)-binding domain"/>
    <property type="match status" value="1"/>
</dbReference>
<dbReference type="Gene3D" id="3.50.50.60">
    <property type="entry name" value="FAD/NAD(P)-binding domain"/>
    <property type="match status" value="2"/>
</dbReference>
<dbReference type="InterPro" id="IPR036188">
    <property type="entry name" value="FAD/NAD-bd_sf"/>
</dbReference>
<feature type="transmembrane region" description="Helical" evidence="2">
    <location>
        <begin position="6"/>
        <end position="24"/>
    </location>
</feature>
<dbReference type="AlphaFoldDB" id="A0A1H4AX00"/>
<dbReference type="SUPFAM" id="SSF54373">
    <property type="entry name" value="FAD-linked reductases, C-terminal domain"/>
    <property type="match status" value="1"/>
</dbReference>
<dbReference type="RefSeq" id="WP_091399560.1">
    <property type="nucleotide sequence ID" value="NZ_FNQY01000017.1"/>
</dbReference>
<dbReference type="EMBL" id="FNQY01000017">
    <property type="protein sequence ID" value="SEA40390.1"/>
    <property type="molecule type" value="Genomic_DNA"/>
</dbReference>
<organism evidence="4 5">
    <name type="scientific">Arachidicoccus rhizosphaerae</name>
    <dbReference type="NCBI Taxonomy" id="551991"/>
    <lineage>
        <taxon>Bacteria</taxon>
        <taxon>Pseudomonadati</taxon>
        <taxon>Bacteroidota</taxon>
        <taxon>Chitinophagia</taxon>
        <taxon>Chitinophagales</taxon>
        <taxon>Chitinophagaceae</taxon>
        <taxon>Arachidicoccus</taxon>
    </lineage>
</organism>
<protein>
    <submittedName>
        <fullName evidence="4">Monoamine oxidase</fullName>
    </submittedName>
</protein>
<evidence type="ECO:0000313" key="4">
    <source>
        <dbReference type="EMBL" id="SEA40390.1"/>
    </source>
</evidence>
<dbReference type="STRING" id="551991.SAMN05192529_1173"/>
<dbReference type="Gene3D" id="3.90.660.20">
    <property type="entry name" value="Protoporphyrinogen oxidase, mitochondrial, domain 2"/>
    <property type="match status" value="1"/>
</dbReference>
<proteinExistence type="inferred from homology"/>
<keyword evidence="2" id="KW-0812">Transmembrane</keyword>
<keyword evidence="5" id="KW-1185">Reference proteome</keyword>
<evidence type="ECO:0000259" key="3">
    <source>
        <dbReference type="Pfam" id="PF01593"/>
    </source>
</evidence>
<dbReference type="GO" id="GO:0016491">
    <property type="term" value="F:oxidoreductase activity"/>
    <property type="evidence" value="ECO:0007669"/>
    <property type="project" value="InterPro"/>
</dbReference>
<gene>
    <name evidence="4" type="ORF">SAMN05192529_1173</name>
</gene>
<comment type="similarity">
    <text evidence="1">Belongs to the flavin monoamine oxidase family.</text>
</comment>
<evidence type="ECO:0000256" key="2">
    <source>
        <dbReference type="SAM" id="Phobius"/>
    </source>
</evidence>
<accession>A0A1H4AX00</accession>
<dbReference type="PANTHER" id="PTHR43563">
    <property type="entry name" value="AMINE OXIDASE"/>
    <property type="match status" value="1"/>
</dbReference>
<dbReference type="InterPro" id="IPR050703">
    <property type="entry name" value="Flavin_MAO"/>
</dbReference>
<evidence type="ECO:0000313" key="5">
    <source>
        <dbReference type="Proteomes" id="UP000199041"/>
    </source>
</evidence>
<keyword evidence="2" id="KW-1133">Transmembrane helix</keyword>
<dbReference type="Proteomes" id="UP000199041">
    <property type="component" value="Unassembled WGS sequence"/>
</dbReference>
<feature type="domain" description="Amine oxidase" evidence="3">
    <location>
        <begin position="14"/>
        <end position="84"/>
    </location>
</feature>
<keyword evidence="2" id="KW-0472">Membrane</keyword>